<dbReference type="SUPFAM" id="SSF90123">
    <property type="entry name" value="ABC transporter transmembrane region"/>
    <property type="match status" value="1"/>
</dbReference>
<dbReference type="PROSITE" id="PS50929">
    <property type="entry name" value="ABC_TM1F"/>
    <property type="match status" value="1"/>
</dbReference>
<dbReference type="InterPro" id="IPR014223">
    <property type="entry name" value="ABC_CydC/D"/>
</dbReference>
<keyword evidence="3" id="KW-0547">Nucleotide-binding</keyword>
<dbReference type="GO" id="GO:0005886">
    <property type="term" value="C:plasma membrane"/>
    <property type="evidence" value="ECO:0007669"/>
    <property type="project" value="UniProtKB-SubCell"/>
</dbReference>
<feature type="transmembrane region" description="Helical" evidence="7">
    <location>
        <begin position="133"/>
        <end position="154"/>
    </location>
</feature>
<dbReference type="AlphaFoldDB" id="A0A0U2XRG4"/>
<feature type="domain" description="ABC transmembrane type-1" evidence="9">
    <location>
        <begin position="19"/>
        <end position="302"/>
    </location>
</feature>
<organism evidence="10 11">
    <name type="scientific">Planococcus rifietoensis</name>
    <dbReference type="NCBI Taxonomy" id="200991"/>
    <lineage>
        <taxon>Bacteria</taxon>
        <taxon>Bacillati</taxon>
        <taxon>Bacillota</taxon>
        <taxon>Bacilli</taxon>
        <taxon>Bacillales</taxon>
        <taxon>Caryophanaceae</taxon>
        <taxon>Planococcus</taxon>
    </lineage>
</organism>
<dbReference type="PANTHER" id="PTHR24221">
    <property type="entry name" value="ATP-BINDING CASSETTE SUB-FAMILY B"/>
    <property type="match status" value="1"/>
</dbReference>
<dbReference type="GO" id="GO:0140359">
    <property type="term" value="F:ABC-type transporter activity"/>
    <property type="evidence" value="ECO:0007669"/>
    <property type="project" value="InterPro"/>
</dbReference>
<feature type="transmembrane region" description="Helical" evidence="7">
    <location>
        <begin position="160"/>
        <end position="179"/>
    </location>
</feature>
<dbReference type="GO" id="GO:0016887">
    <property type="term" value="F:ATP hydrolysis activity"/>
    <property type="evidence" value="ECO:0007669"/>
    <property type="project" value="InterPro"/>
</dbReference>
<dbReference type="InterPro" id="IPR003439">
    <property type="entry name" value="ABC_transporter-like_ATP-bd"/>
</dbReference>
<dbReference type="Pfam" id="PF00005">
    <property type="entry name" value="ABC_tran"/>
    <property type="match status" value="1"/>
</dbReference>
<evidence type="ECO:0000256" key="5">
    <source>
        <dbReference type="ARBA" id="ARBA00022989"/>
    </source>
</evidence>
<protein>
    <submittedName>
        <fullName evidence="10">ABC transporter ATP-binding protein</fullName>
    </submittedName>
</protein>
<keyword evidence="6 7" id="KW-0472">Membrane</keyword>
<dbReference type="PROSITE" id="PS50893">
    <property type="entry name" value="ABC_TRANSPORTER_2"/>
    <property type="match status" value="1"/>
</dbReference>
<proteinExistence type="predicted"/>
<reference evidence="10" key="1">
    <citation type="submission" date="2016-01" db="EMBL/GenBank/DDBJ databases">
        <title>Complete genome of Planococcus rifietoensis type strain M8.</title>
        <authorList>
            <person name="See-Too W.S."/>
        </authorList>
    </citation>
    <scope>NUCLEOTIDE SEQUENCE [LARGE SCALE GENOMIC DNA]</scope>
    <source>
        <strain evidence="10">M8</strain>
    </source>
</reference>
<dbReference type="Gene3D" id="1.20.1560.10">
    <property type="entry name" value="ABC transporter type 1, transmembrane domain"/>
    <property type="match status" value="1"/>
</dbReference>
<dbReference type="GO" id="GO:0034040">
    <property type="term" value="F:ATPase-coupled lipid transmembrane transporter activity"/>
    <property type="evidence" value="ECO:0007669"/>
    <property type="project" value="TreeGrafter"/>
</dbReference>
<dbReference type="Pfam" id="PF00664">
    <property type="entry name" value="ABC_membrane"/>
    <property type="match status" value="1"/>
</dbReference>
<dbReference type="InterPro" id="IPR003593">
    <property type="entry name" value="AAA+_ATPase"/>
</dbReference>
<dbReference type="InterPro" id="IPR036640">
    <property type="entry name" value="ABC1_TM_sf"/>
</dbReference>
<evidence type="ECO:0000259" key="8">
    <source>
        <dbReference type="PROSITE" id="PS50893"/>
    </source>
</evidence>
<evidence type="ECO:0000313" key="10">
    <source>
        <dbReference type="EMBL" id="ALS75160.1"/>
    </source>
</evidence>
<dbReference type="PROSITE" id="PS00211">
    <property type="entry name" value="ABC_TRANSPORTER_1"/>
    <property type="match status" value="1"/>
</dbReference>
<evidence type="ECO:0000259" key="9">
    <source>
        <dbReference type="PROSITE" id="PS50929"/>
    </source>
</evidence>
<evidence type="ECO:0000256" key="7">
    <source>
        <dbReference type="SAM" id="Phobius"/>
    </source>
</evidence>
<dbReference type="GO" id="GO:0045454">
    <property type="term" value="P:cell redox homeostasis"/>
    <property type="evidence" value="ECO:0007669"/>
    <property type="project" value="InterPro"/>
</dbReference>
<feature type="transmembrane region" description="Helical" evidence="7">
    <location>
        <begin position="248"/>
        <end position="268"/>
    </location>
</feature>
<dbReference type="InterPro" id="IPR011527">
    <property type="entry name" value="ABC1_TM_dom"/>
</dbReference>
<dbReference type="EMBL" id="CP013659">
    <property type="protein sequence ID" value="ALS75160.1"/>
    <property type="molecule type" value="Genomic_DNA"/>
</dbReference>
<dbReference type="GO" id="GO:0005524">
    <property type="term" value="F:ATP binding"/>
    <property type="evidence" value="ECO:0007669"/>
    <property type="project" value="UniProtKB-KW"/>
</dbReference>
<dbReference type="RefSeq" id="WP_058381867.1">
    <property type="nucleotide sequence ID" value="NZ_CP013659.2"/>
</dbReference>
<dbReference type="Proteomes" id="UP000067683">
    <property type="component" value="Chromosome"/>
</dbReference>
<feature type="transmembrane region" description="Helical" evidence="7">
    <location>
        <begin position="55"/>
        <end position="75"/>
    </location>
</feature>
<dbReference type="KEGG" id="prt:AUC31_07980"/>
<evidence type="ECO:0000256" key="4">
    <source>
        <dbReference type="ARBA" id="ARBA00022840"/>
    </source>
</evidence>
<dbReference type="Gene3D" id="3.40.50.300">
    <property type="entry name" value="P-loop containing nucleotide triphosphate hydrolases"/>
    <property type="match status" value="1"/>
</dbReference>
<dbReference type="CDD" id="cd03228">
    <property type="entry name" value="ABCC_MRP_Like"/>
    <property type="match status" value="1"/>
</dbReference>
<dbReference type="STRING" id="200991.AUC31_07980"/>
<evidence type="ECO:0000256" key="3">
    <source>
        <dbReference type="ARBA" id="ARBA00022741"/>
    </source>
</evidence>
<dbReference type="InterPro" id="IPR027417">
    <property type="entry name" value="P-loop_NTPase"/>
</dbReference>
<evidence type="ECO:0000256" key="6">
    <source>
        <dbReference type="ARBA" id="ARBA00023136"/>
    </source>
</evidence>
<accession>A0A0U2XRG4</accession>
<keyword evidence="5 7" id="KW-1133">Transmembrane helix</keyword>
<dbReference type="InterPro" id="IPR017871">
    <property type="entry name" value="ABC_transporter-like_CS"/>
</dbReference>
<feature type="transmembrane region" description="Helical" evidence="7">
    <location>
        <begin position="20"/>
        <end position="43"/>
    </location>
</feature>
<comment type="subcellular location">
    <subcellularLocation>
        <location evidence="1">Cell membrane</location>
        <topology evidence="1">Multi-pass membrane protein</topology>
    </subcellularLocation>
</comment>
<evidence type="ECO:0000256" key="1">
    <source>
        <dbReference type="ARBA" id="ARBA00004651"/>
    </source>
</evidence>
<dbReference type="InterPro" id="IPR039421">
    <property type="entry name" value="Type_1_exporter"/>
</dbReference>
<dbReference type="OrthoDB" id="9802264at2"/>
<feature type="transmembrane region" description="Helical" evidence="7">
    <location>
        <begin position="274"/>
        <end position="300"/>
    </location>
</feature>
<keyword evidence="4 10" id="KW-0067">ATP-binding</keyword>
<dbReference type="NCBIfam" id="TIGR02868">
    <property type="entry name" value="CydC"/>
    <property type="match status" value="1"/>
</dbReference>
<name>A0A0U2XRG4_9BACL</name>
<keyword evidence="11" id="KW-1185">Reference proteome</keyword>
<sequence>MGELKTVFWLTLKEKRDVALAIMFGFLAGLAGVALLGSSGYLISKAALTAQMTTLVVMAASLKLFGFAAAITRYAERLFSHRATFTMLGHLRSSFFERLAPLAPGIFQRHQSGDLLSRIVGDVESLQNFLLRVLYPPIVVGMVLVATVFFTSFYSLPMALIVLAGAIFVVVVLPAFFALRRRKKTHATGETRGEFAAASAEFLYGFKDLKIHLALDQKSAELQESAHRYEQAQQNEGLEENRVQSVNALVAFLASFFVLATGAYFVSIGELSGLYLAMLVMVSLGAFENVGPLAALPAYYEESRIAARRLDEVVDEEPDNSAGTMPEGPVDIQADRLSYRYPNDSRLSLDEVSFQLPQGSKTAIVGPSGSGKSTLLQLLLKVAVPENGEIRFGNEALSGMCPENVWERMNIVLQENHFFSGTIESNLRIANEQADTEQLHEALKLVRLGHLELSAPVYEKGRNLSGGEKQRLAMARAFLKGERLWLLDEPFSSVDGVTAQAIYNELFARHPQDTFVIISHDLSGLESMDRILVLENGRLIEQGNYQELMDRRGYFYGLKKIEEQVFV</sequence>
<dbReference type="SUPFAM" id="SSF52540">
    <property type="entry name" value="P-loop containing nucleoside triphosphate hydrolases"/>
    <property type="match status" value="1"/>
</dbReference>
<dbReference type="SMART" id="SM00382">
    <property type="entry name" value="AAA"/>
    <property type="match status" value="1"/>
</dbReference>
<feature type="domain" description="ABC transporter" evidence="8">
    <location>
        <begin position="332"/>
        <end position="561"/>
    </location>
</feature>
<dbReference type="GO" id="GO:0034775">
    <property type="term" value="P:glutathione transmembrane transport"/>
    <property type="evidence" value="ECO:0007669"/>
    <property type="project" value="InterPro"/>
</dbReference>
<evidence type="ECO:0000256" key="2">
    <source>
        <dbReference type="ARBA" id="ARBA00022692"/>
    </source>
</evidence>
<gene>
    <name evidence="10" type="ORF">AUC31_07980</name>
</gene>
<dbReference type="CDD" id="cd18585">
    <property type="entry name" value="ABC_6TM_CydC"/>
    <property type="match status" value="1"/>
</dbReference>
<dbReference type="PANTHER" id="PTHR24221:SF653">
    <property type="entry name" value="TRANSPORT ATP-BINDING PROTEIN CYDC"/>
    <property type="match status" value="1"/>
</dbReference>
<keyword evidence="2 7" id="KW-0812">Transmembrane</keyword>
<evidence type="ECO:0000313" key="11">
    <source>
        <dbReference type="Proteomes" id="UP000067683"/>
    </source>
</evidence>